<gene>
    <name evidence="2" type="primary">LOC109089063</name>
</gene>
<dbReference type="GeneID" id="109089063"/>
<organism evidence="2">
    <name type="scientific">Cyprinus carpio</name>
    <name type="common">Common carp</name>
    <dbReference type="NCBI Taxonomy" id="7962"/>
    <lineage>
        <taxon>Eukaryota</taxon>
        <taxon>Metazoa</taxon>
        <taxon>Chordata</taxon>
        <taxon>Craniata</taxon>
        <taxon>Vertebrata</taxon>
        <taxon>Euteleostomi</taxon>
        <taxon>Actinopterygii</taxon>
        <taxon>Neopterygii</taxon>
        <taxon>Teleostei</taxon>
        <taxon>Ostariophysi</taxon>
        <taxon>Cypriniformes</taxon>
        <taxon>Cyprinidae</taxon>
        <taxon>Cyprininae</taxon>
        <taxon>Cyprinus</taxon>
    </lineage>
</organism>
<protein>
    <submittedName>
        <fullName evidence="2">Uncharacterized protein LOC109089063 isoform X6</fullName>
    </submittedName>
</protein>
<dbReference type="Proteomes" id="UP001155660">
    <property type="component" value="Chromosome B16"/>
</dbReference>
<dbReference type="AlphaFoldDB" id="A0A9Q9X8E7"/>
<feature type="compositionally biased region" description="Basic and acidic residues" evidence="1">
    <location>
        <begin position="275"/>
        <end position="290"/>
    </location>
</feature>
<reference evidence="2" key="1">
    <citation type="submission" date="2025-08" db="UniProtKB">
        <authorList>
            <consortium name="RefSeq"/>
        </authorList>
    </citation>
    <scope>IDENTIFICATION</scope>
    <source>
        <tissue evidence="2">Muscle</tissue>
    </source>
</reference>
<feature type="compositionally biased region" description="Basic and acidic residues" evidence="1">
    <location>
        <begin position="249"/>
        <end position="262"/>
    </location>
</feature>
<evidence type="ECO:0000313" key="2">
    <source>
        <dbReference type="RefSeq" id="XP_042597152.1"/>
    </source>
</evidence>
<sequence>MKLLSRSATCTRIKPHMTHESFRRTSALTMKLTNICLTLLVFINAVHSAAMREKSEDLLHFLKDAFEMNLPFDHTDPTQLSEMDLATEKILDPVHPTDPTAECKASEIVVNSADSRFAERSSTEDSRGDSDKRLQLRTTLRDTHKALQEHYGNSAESMSMDRTVMDIDMTEGSNKHIDKATVMEDTSSQEMDRPEENGRYRPPRTQKMLEKHNSVVTDTGRQNLDFMKEMDPIIQSFSARMNLKGQTGKPHDTDKPQQESHRRAMVLDSPEFVDTLDRPDLYADSEERGGGRGTSQTQISGIKAKLNYAANQDTLDDSRELADPMPGCTETSVEHPMEENNKRGLDAPNVDQKIQKDTMSYQNQLRKICPTKGIRASNNPRAQLDLDSPERVNSELLDRDNSRERMEYVAVPL</sequence>
<evidence type="ECO:0000256" key="1">
    <source>
        <dbReference type="SAM" id="MobiDB-lite"/>
    </source>
</evidence>
<feature type="region of interest" description="Disordered" evidence="1">
    <location>
        <begin position="243"/>
        <end position="298"/>
    </location>
</feature>
<proteinExistence type="predicted"/>
<feature type="compositionally biased region" description="Basic and acidic residues" evidence="1">
    <location>
        <begin position="116"/>
        <end position="133"/>
    </location>
</feature>
<dbReference type="RefSeq" id="XP_042597152.1">
    <property type="nucleotide sequence ID" value="XM_042741218.1"/>
</dbReference>
<accession>A0A9Q9X8E7</accession>
<feature type="region of interest" description="Disordered" evidence="1">
    <location>
        <begin position="114"/>
        <end position="133"/>
    </location>
</feature>
<name>A0A9Q9X8E7_CYPCA</name>